<sequence>MKKVIMVLGAMCLLVMNTFAQEIQEVPAEVLKAFEGKYAAVKGIVWDQEDDGNWEAEFKMNNQEFSALFTEDGVWVETEQEVTTKELPASLTTMLDTEMAGYTIDDVDLIETPKGKFYRIEVEVDGKEYKLKADMDGKVINKKMRDENKNGLK</sequence>
<evidence type="ECO:0000313" key="4">
    <source>
        <dbReference type="Proteomes" id="UP001156666"/>
    </source>
</evidence>
<keyword evidence="1" id="KW-0732">Signal</keyword>
<evidence type="ECO:0000256" key="1">
    <source>
        <dbReference type="SAM" id="SignalP"/>
    </source>
</evidence>
<evidence type="ECO:0000313" key="3">
    <source>
        <dbReference type="EMBL" id="GLR17089.1"/>
    </source>
</evidence>
<proteinExistence type="predicted"/>
<feature type="signal peptide" evidence="1">
    <location>
        <begin position="1"/>
        <end position="20"/>
    </location>
</feature>
<dbReference type="EMBL" id="BSOH01000007">
    <property type="protein sequence ID" value="GLR17089.1"/>
    <property type="molecule type" value="Genomic_DNA"/>
</dbReference>
<protein>
    <recommendedName>
        <fullName evidence="2">Putative beta-lactamase-inhibitor-like PepSY-like domain-containing protein</fullName>
    </recommendedName>
</protein>
<dbReference type="AlphaFoldDB" id="A0AA37SP58"/>
<reference evidence="3" key="2">
    <citation type="submission" date="2023-01" db="EMBL/GenBank/DDBJ databases">
        <title>Draft genome sequence of Portibacter lacus strain NBRC 108769.</title>
        <authorList>
            <person name="Sun Q."/>
            <person name="Mori K."/>
        </authorList>
    </citation>
    <scope>NUCLEOTIDE SEQUENCE</scope>
    <source>
        <strain evidence="3">NBRC 108769</strain>
    </source>
</reference>
<reference evidence="3" key="1">
    <citation type="journal article" date="2014" name="Int. J. Syst. Evol. Microbiol.">
        <title>Complete genome sequence of Corynebacterium casei LMG S-19264T (=DSM 44701T), isolated from a smear-ripened cheese.</title>
        <authorList>
            <consortium name="US DOE Joint Genome Institute (JGI-PGF)"/>
            <person name="Walter F."/>
            <person name="Albersmeier A."/>
            <person name="Kalinowski J."/>
            <person name="Ruckert C."/>
        </authorList>
    </citation>
    <scope>NUCLEOTIDE SEQUENCE</scope>
    <source>
        <strain evidence="3">NBRC 108769</strain>
    </source>
</reference>
<keyword evidence="4" id="KW-1185">Reference proteome</keyword>
<feature type="chain" id="PRO_5041443801" description="Putative beta-lactamase-inhibitor-like PepSY-like domain-containing protein" evidence="1">
    <location>
        <begin position="21"/>
        <end position="153"/>
    </location>
</feature>
<dbReference type="SUPFAM" id="SSF160574">
    <property type="entry name" value="BT0923-like"/>
    <property type="match status" value="1"/>
</dbReference>
<name>A0AA37SP58_9BACT</name>
<organism evidence="3 4">
    <name type="scientific">Portibacter lacus</name>
    <dbReference type="NCBI Taxonomy" id="1099794"/>
    <lineage>
        <taxon>Bacteria</taxon>
        <taxon>Pseudomonadati</taxon>
        <taxon>Bacteroidota</taxon>
        <taxon>Saprospiria</taxon>
        <taxon>Saprospirales</taxon>
        <taxon>Haliscomenobacteraceae</taxon>
        <taxon>Portibacter</taxon>
    </lineage>
</organism>
<dbReference type="RefSeq" id="WP_235290733.1">
    <property type="nucleotide sequence ID" value="NZ_BSOH01000007.1"/>
</dbReference>
<dbReference type="InterPro" id="IPR021533">
    <property type="entry name" value="PepSY-like"/>
</dbReference>
<dbReference type="Gene3D" id="3.10.450.360">
    <property type="match status" value="1"/>
</dbReference>
<evidence type="ECO:0000259" key="2">
    <source>
        <dbReference type="Pfam" id="PF11396"/>
    </source>
</evidence>
<accession>A0AA37SP58</accession>
<dbReference type="Proteomes" id="UP001156666">
    <property type="component" value="Unassembled WGS sequence"/>
</dbReference>
<feature type="domain" description="Putative beta-lactamase-inhibitor-like PepSY-like" evidence="2">
    <location>
        <begin position="65"/>
        <end position="140"/>
    </location>
</feature>
<gene>
    <name evidence="3" type="ORF">GCM10007940_17040</name>
</gene>
<dbReference type="Pfam" id="PF11396">
    <property type="entry name" value="PepSY_like"/>
    <property type="match status" value="1"/>
</dbReference>
<comment type="caution">
    <text evidence="3">The sequence shown here is derived from an EMBL/GenBank/DDBJ whole genome shotgun (WGS) entry which is preliminary data.</text>
</comment>